<dbReference type="PATRIC" id="fig|101510.16.peg.2775"/>
<dbReference type="AlphaFoldDB" id="Q0SD34"/>
<dbReference type="EMBL" id="CP000431">
    <property type="protein sequence ID" value="ABG94552.1"/>
    <property type="molecule type" value="Genomic_DNA"/>
</dbReference>
<evidence type="ECO:0000313" key="3">
    <source>
        <dbReference type="EMBL" id="ABG94552.1"/>
    </source>
</evidence>
<dbReference type="RefSeq" id="WP_011595447.1">
    <property type="nucleotide sequence ID" value="NC_008268.1"/>
</dbReference>
<dbReference type="NCBIfam" id="TIGR00996">
    <property type="entry name" value="Mtu_fam_mce"/>
    <property type="match status" value="1"/>
</dbReference>
<reference evidence="4" key="1">
    <citation type="journal article" date="2006" name="Proc. Natl. Acad. Sci. U.S.A.">
        <title>The complete genome of Rhodococcus sp. RHA1 provides insights into a catabolic powerhouse.</title>
        <authorList>
            <person name="McLeod M.P."/>
            <person name="Warren R.L."/>
            <person name="Hsiao W.W.L."/>
            <person name="Araki N."/>
            <person name="Myhre M."/>
            <person name="Fernandes C."/>
            <person name="Miyazawa D."/>
            <person name="Wong W."/>
            <person name="Lillquist A.L."/>
            <person name="Wang D."/>
            <person name="Dosanjh M."/>
            <person name="Hara H."/>
            <person name="Petrescu A."/>
            <person name="Morin R.D."/>
            <person name="Yang G."/>
            <person name="Stott J.M."/>
            <person name="Schein J.E."/>
            <person name="Shin H."/>
            <person name="Smailus D."/>
            <person name="Siddiqui A.S."/>
            <person name="Marra M.A."/>
            <person name="Jones S.J.M."/>
            <person name="Holt R."/>
            <person name="Brinkman F.S.L."/>
            <person name="Miyauchi K."/>
            <person name="Fukuda M."/>
            <person name="Davies J.E."/>
            <person name="Mohn W.W."/>
            <person name="Eltis L.D."/>
        </authorList>
    </citation>
    <scope>NUCLEOTIDE SEQUENCE [LARGE SCALE GENOMIC DNA]</scope>
    <source>
        <strain evidence="4">RHA1</strain>
    </source>
</reference>
<sequence length="467" mass="49946">MNRSALVRFQLVTFTVLSILSLTYALISYVSIERITGLRTYTVTADFADAGGLYENALVTYRGIDVGLVTSIDLAQDAHVRVTMQIEDAYQVPTASTAHIRSMSAVGEQFVDFVPTTDEGPYLVDGDTVPTDQTETPVPAGEVIESANQLLQSIPKDSLDKAVDETFNTFDGTGPQIAQLIDSSAELVRLAQADLEPTRTLINDAEPLLTTGNEVSEDITSFTTDLSAFTEQLVLSDGQIRAVLDQGPSAAATTTTTLTDLQPTFPLLMANLQTVGQVFRMNIPELRQILVIYPALSAVTNHSVTGFQLDDDQRGPQAPLDIKLGNTLNPPPCTEGYQATERRDPSDTAPAQVPGASYCDVAPDDPKVSRGLRNTPCATDPAVRAPDVANCPQGLPSTWEGMLRRPGASPTPETPAALPNPAPAAVPYNDTDQSFLSPQGASYIIGTAPDPSAPTKEADRWQSLVIK</sequence>
<feature type="compositionally biased region" description="Polar residues" evidence="1">
    <location>
        <begin position="430"/>
        <end position="440"/>
    </location>
</feature>
<evidence type="ECO:0000259" key="2">
    <source>
        <dbReference type="Pfam" id="PF02470"/>
    </source>
</evidence>
<dbReference type="InterPro" id="IPR052336">
    <property type="entry name" value="MlaD_Phospholipid_Transporter"/>
</dbReference>
<feature type="domain" description="Mce/MlaD" evidence="2">
    <location>
        <begin position="39"/>
        <end position="115"/>
    </location>
</feature>
<feature type="region of interest" description="Disordered" evidence="1">
    <location>
        <begin position="404"/>
        <end position="467"/>
    </location>
</feature>
<dbReference type="InterPro" id="IPR003399">
    <property type="entry name" value="Mce/MlaD"/>
</dbReference>
<evidence type="ECO:0000313" key="4">
    <source>
        <dbReference type="Proteomes" id="UP000008710"/>
    </source>
</evidence>
<accession>Q0SD34</accession>
<dbReference type="KEGG" id="rha:RHA1_ro02747"/>
<dbReference type="eggNOG" id="COG1463">
    <property type="taxonomic scope" value="Bacteria"/>
</dbReference>
<dbReference type="PANTHER" id="PTHR33371:SF16">
    <property type="entry name" value="MCE-FAMILY PROTEIN MCE3F"/>
    <property type="match status" value="1"/>
</dbReference>
<name>Q0SD34_RHOJR</name>
<protein>
    <submittedName>
        <fullName evidence="3">Possible Mce family protein</fullName>
    </submittedName>
</protein>
<dbReference type="GO" id="GO:0005576">
    <property type="term" value="C:extracellular region"/>
    <property type="evidence" value="ECO:0007669"/>
    <property type="project" value="TreeGrafter"/>
</dbReference>
<dbReference type="PANTHER" id="PTHR33371">
    <property type="entry name" value="INTERMEMBRANE PHOSPHOLIPID TRANSPORT SYSTEM BINDING PROTEIN MLAD-RELATED"/>
    <property type="match status" value="1"/>
</dbReference>
<dbReference type="OrthoDB" id="4741753at2"/>
<organism evidence="3 4">
    <name type="scientific">Rhodococcus jostii (strain RHA1)</name>
    <dbReference type="NCBI Taxonomy" id="101510"/>
    <lineage>
        <taxon>Bacteria</taxon>
        <taxon>Bacillati</taxon>
        <taxon>Actinomycetota</taxon>
        <taxon>Actinomycetes</taxon>
        <taxon>Mycobacteriales</taxon>
        <taxon>Nocardiaceae</taxon>
        <taxon>Rhodococcus</taxon>
    </lineage>
</organism>
<dbReference type="Pfam" id="PF02470">
    <property type="entry name" value="MlaD"/>
    <property type="match status" value="1"/>
</dbReference>
<dbReference type="Proteomes" id="UP000008710">
    <property type="component" value="Chromosome"/>
</dbReference>
<feature type="region of interest" description="Disordered" evidence="1">
    <location>
        <begin position="307"/>
        <end position="379"/>
    </location>
</feature>
<dbReference type="HOGENOM" id="CLU_032980_0_0_11"/>
<evidence type="ECO:0000256" key="1">
    <source>
        <dbReference type="SAM" id="MobiDB-lite"/>
    </source>
</evidence>
<gene>
    <name evidence="3" type="ordered locus">RHA1_ro02747</name>
</gene>
<dbReference type="InterPro" id="IPR005693">
    <property type="entry name" value="Mce"/>
</dbReference>
<proteinExistence type="predicted"/>